<dbReference type="RefSeq" id="WP_055188007.1">
    <property type="nucleotide sequence ID" value="NZ_CP080772.1"/>
</dbReference>
<dbReference type="AlphaFoldDB" id="A0A0P7IWW9"/>
<dbReference type="GeneID" id="75101947"/>
<name>A0A0P7IWW9_9RHOB</name>
<gene>
    <name evidence="2" type="ORF">AKJ29_15650</name>
</gene>
<evidence type="ECO:0000313" key="2">
    <source>
        <dbReference type="EMBL" id="KPN64093.1"/>
    </source>
</evidence>
<feature type="region of interest" description="Disordered" evidence="1">
    <location>
        <begin position="45"/>
        <end position="74"/>
    </location>
</feature>
<comment type="caution">
    <text evidence="2">The sequence shown here is derived from an EMBL/GenBank/DDBJ whole genome shotgun (WGS) entry which is preliminary data.</text>
</comment>
<dbReference type="OrthoDB" id="7961213at2"/>
<sequence>MMDSNFHTGAIRLQDLIDDLVTEHGAGRVTRVLVTNLLARLRKRPRGEELSNHLRRDVGLPPHDPPPGFRDLMM</sequence>
<accession>A0A0P7IWW9</accession>
<evidence type="ECO:0000256" key="1">
    <source>
        <dbReference type="SAM" id="MobiDB-lite"/>
    </source>
</evidence>
<organism evidence="2 3">
    <name type="scientific">Aliiroseovarius crassostreae</name>
    <dbReference type="NCBI Taxonomy" id="154981"/>
    <lineage>
        <taxon>Bacteria</taxon>
        <taxon>Pseudomonadati</taxon>
        <taxon>Pseudomonadota</taxon>
        <taxon>Alphaproteobacteria</taxon>
        <taxon>Rhodobacterales</taxon>
        <taxon>Paracoccaceae</taxon>
        <taxon>Aliiroseovarius</taxon>
    </lineage>
</organism>
<protein>
    <submittedName>
        <fullName evidence="2">Uncharacterized protein</fullName>
    </submittedName>
</protein>
<keyword evidence="3" id="KW-1185">Reference proteome</keyword>
<proteinExistence type="predicted"/>
<dbReference type="Proteomes" id="UP000050471">
    <property type="component" value="Unassembled WGS sequence"/>
</dbReference>
<dbReference type="EMBL" id="LKBA01000004">
    <property type="protein sequence ID" value="KPN64093.1"/>
    <property type="molecule type" value="Genomic_DNA"/>
</dbReference>
<feature type="compositionally biased region" description="Basic and acidic residues" evidence="1">
    <location>
        <begin position="46"/>
        <end position="58"/>
    </location>
</feature>
<reference evidence="2 3" key="1">
    <citation type="submission" date="2015-09" db="EMBL/GenBank/DDBJ databases">
        <title>Draft genome sequence of Aliiroseovarius crassostreae CV919-312TSm, the causative agent of Roseovarius Oyster Disease (formerly Juvenile Oyster Disease).</title>
        <authorList>
            <person name="Kessner L."/>
            <person name="Spinard E."/>
            <person name="Nelson D."/>
        </authorList>
    </citation>
    <scope>NUCLEOTIDE SEQUENCE [LARGE SCALE GENOMIC DNA]</scope>
    <source>
        <strain evidence="2 3">CV919-312</strain>
    </source>
</reference>
<evidence type="ECO:0000313" key="3">
    <source>
        <dbReference type="Proteomes" id="UP000050471"/>
    </source>
</evidence>